<sequence>MSDRQQQFINRSVRQLAWRNLWRHKTRSWLTLSAIAITTLLLVFMLSFQFGTYDTMKQQNLSLMSGFAQVQNPEFAERPNLQNGFTIGKNWTAILDQQSQLKHYSFRAQSFAILSNLSDSKNRAVQIIGVQPQREKSLSSLSQNISAGNYFTDQNQVMPIVLGKQLADALELKIGDQLQLLGQDAYGSLAVELFTLVGTFDLNISELNSQLAQIRLSDFQQLFAYQNKAQQLVLKTDKLEQMDKLAKPLFQKLEQDAYPQNLRWRDWKDLQPGLYQTIQMDIASAFLWYSALLLIVVLIVLNTLYMSILERHNEFALLHALGMHPSQISRMLSFEMLLLISLGLLLGWLLSVIVSAYFMQVGITFPGMEELFAQFGISGTLYPQLSLMSLGFVPLVFLLSWFLMAFMVRFRIAKIKPLTSRQL</sequence>
<keyword evidence="11" id="KW-1185">Reference proteome</keyword>
<evidence type="ECO:0000256" key="3">
    <source>
        <dbReference type="ARBA" id="ARBA00022475"/>
    </source>
</evidence>
<evidence type="ECO:0000256" key="2">
    <source>
        <dbReference type="ARBA" id="ARBA00005236"/>
    </source>
</evidence>
<comment type="caution">
    <text evidence="10">The sequence shown here is derived from an EMBL/GenBank/DDBJ whole genome shotgun (WGS) entry which is preliminary data.</text>
</comment>
<dbReference type="Pfam" id="PF02687">
    <property type="entry name" value="FtsX"/>
    <property type="match status" value="1"/>
</dbReference>
<evidence type="ECO:0000313" key="10">
    <source>
        <dbReference type="EMBL" id="MBO1928264.1"/>
    </source>
</evidence>
<accession>A0ABS3Q7D0</accession>
<protein>
    <submittedName>
        <fullName evidence="10">ABC transporter permease</fullName>
    </submittedName>
</protein>
<proteinExistence type="inferred from homology"/>
<feature type="transmembrane region" description="Helical" evidence="7">
    <location>
        <begin position="286"/>
        <end position="305"/>
    </location>
</feature>
<organism evidence="10 11">
    <name type="scientific">Thiomicrorhabdus marina</name>
    <dbReference type="NCBI Taxonomy" id="2818442"/>
    <lineage>
        <taxon>Bacteria</taxon>
        <taxon>Pseudomonadati</taxon>
        <taxon>Pseudomonadota</taxon>
        <taxon>Gammaproteobacteria</taxon>
        <taxon>Thiotrichales</taxon>
        <taxon>Piscirickettsiaceae</taxon>
        <taxon>Thiomicrorhabdus</taxon>
    </lineage>
</organism>
<evidence type="ECO:0000256" key="1">
    <source>
        <dbReference type="ARBA" id="ARBA00004651"/>
    </source>
</evidence>
<feature type="domain" description="MacB-like periplasmic core" evidence="9">
    <location>
        <begin position="28"/>
        <end position="246"/>
    </location>
</feature>
<dbReference type="Proteomes" id="UP000664835">
    <property type="component" value="Unassembled WGS sequence"/>
</dbReference>
<gene>
    <name evidence="10" type="ORF">J3998_11840</name>
</gene>
<keyword evidence="4 7" id="KW-0812">Transmembrane</keyword>
<evidence type="ECO:0000256" key="6">
    <source>
        <dbReference type="ARBA" id="ARBA00023136"/>
    </source>
</evidence>
<feature type="transmembrane region" description="Helical" evidence="7">
    <location>
        <begin position="337"/>
        <end position="365"/>
    </location>
</feature>
<dbReference type="EMBL" id="JAGETV010000033">
    <property type="protein sequence ID" value="MBO1928264.1"/>
    <property type="molecule type" value="Genomic_DNA"/>
</dbReference>
<feature type="domain" description="ABC3 transporter permease C-terminal" evidence="8">
    <location>
        <begin position="292"/>
        <end position="409"/>
    </location>
</feature>
<evidence type="ECO:0000259" key="8">
    <source>
        <dbReference type="Pfam" id="PF02687"/>
    </source>
</evidence>
<comment type="similarity">
    <text evidence="2">Belongs to the ABC-4 integral membrane protein family. LolC/E subfamily.</text>
</comment>
<dbReference type="InterPro" id="IPR025857">
    <property type="entry name" value="MacB_PCD"/>
</dbReference>
<dbReference type="RefSeq" id="WP_208150878.1">
    <property type="nucleotide sequence ID" value="NZ_JAGETV010000033.1"/>
</dbReference>
<keyword evidence="5 7" id="KW-1133">Transmembrane helix</keyword>
<evidence type="ECO:0000256" key="7">
    <source>
        <dbReference type="SAM" id="Phobius"/>
    </source>
</evidence>
<dbReference type="InterPro" id="IPR051447">
    <property type="entry name" value="Lipoprotein-release_system"/>
</dbReference>
<evidence type="ECO:0000256" key="5">
    <source>
        <dbReference type="ARBA" id="ARBA00022989"/>
    </source>
</evidence>
<dbReference type="PANTHER" id="PTHR30489">
    <property type="entry name" value="LIPOPROTEIN-RELEASING SYSTEM TRANSMEMBRANE PROTEIN LOLE"/>
    <property type="match status" value="1"/>
</dbReference>
<dbReference type="InterPro" id="IPR003838">
    <property type="entry name" value="ABC3_permease_C"/>
</dbReference>
<keyword evidence="6 7" id="KW-0472">Membrane</keyword>
<dbReference type="Pfam" id="PF12704">
    <property type="entry name" value="MacB_PCD"/>
    <property type="match status" value="1"/>
</dbReference>
<evidence type="ECO:0000259" key="9">
    <source>
        <dbReference type="Pfam" id="PF12704"/>
    </source>
</evidence>
<comment type="subcellular location">
    <subcellularLocation>
        <location evidence="1">Cell membrane</location>
        <topology evidence="1">Multi-pass membrane protein</topology>
    </subcellularLocation>
</comment>
<evidence type="ECO:0000256" key="4">
    <source>
        <dbReference type="ARBA" id="ARBA00022692"/>
    </source>
</evidence>
<feature type="transmembrane region" description="Helical" evidence="7">
    <location>
        <begin position="29"/>
        <end position="50"/>
    </location>
</feature>
<evidence type="ECO:0000313" key="11">
    <source>
        <dbReference type="Proteomes" id="UP000664835"/>
    </source>
</evidence>
<name>A0ABS3Q7D0_9GAMM</name>
<keyword evidence="3" id="KW-1003">Cell membrane</keyword>
<reference evidence="10 11" key="1">
    <citation type="submission" date="2021-03" db="EMBL/GenBank/DDBJ databases">
        <title>Thiomicrorhabdus sp.nov.,novel sulfur-oxidizing bacteria isolated from coastal sediment.</title>
        <authorList>
            <person name="Liu X."/>
        </authorList>
    </citation>
    <scope>NUCLEOTIDE SEQUENCE [LARGE SCALE GENOMIC DNA]</scope>
    <source>
        <strain evidence="10 11">6S2-11</strain>
    </source>
</reference>
<dbReference type="PANTHER" id="PTHR30489:SF0">
    <property type="entry name" value="LIPOPROTEIN-RELEASING SYSTEM TRANSMEMBRANE PROTEIN LOLE"/>
    <property type="match status" value="1"/>
</dbReference>
<feature type="transmembrane region" description="Helical" evidence="7">
    <location>
        <begin position="385"/>
        <end position="408"/>
    </location>
</feature>